<dbReference type="EC" id="2.7.13.3" evidence="3"/>
<dbReference type="InterPro" id="IPR005467">
    <property type="entry name" value="His_kinase_dom"/>
</dbReference>
<dbReference type="Pfam" id="PF02518">
    <property type="entry name" value="HATPase_c"/>
    <property type="match status" value="1"/>
</dbReference>
<dbReference type="InterPro" id="IPR003661">
    <property type="entry name" value="HisK_dim/P_dom"/>
</dbReference>
<dbReference type="InterPro" id="IPR050351">
    <property type="entry name" value="BphY/WalK/GraS-like"/>
</dbReference>
<keyword evidence="4" id="KW-0597">Phosphoprotein</keyword>
<dbReference type="InterPro" id="IPR003594">
    <property type="entry name" value="HATPase_dom"/>
</dbReference>
<keyword evidence="8" id="KW-0472">Membrane</keyword>
<dbReference type="SMART" id="SM00388">
    <property type="entry name" value="HisKA"/>
    <property type="match status" value="1"/>
</dbReference>
<evidence type="ECO:0000256" key="7">
    <source>
        <dbReference type="ARBA" id="ARBA00023012"/>
    </source>
</evidence>
<dbReference type="RefSeq" id="WP_264848214.1">
    <property type="nucleotide sequence ID" value="NZ_BRXR01000001.1"/>
</dbReference>
<dbReference type="PROSITE" id="PS50109">
    <property type="entry name" value="HIS_KIN"/>
    <property type="match status" value="1"/>
</dbReference>
<dbReference type="EMBL" id="BRXR01000001">
    <property type="protein sequence ID" value="GLC28941.1"/>
    <property type="molecule type" value="Genomic_DNA"/>
</dbReference>
<reference evidence="10 11" key="1">
    <citation type="journal article" date="2024" name="Int. J. Syst. Evol. Microbiol.">
        <title>Clostridium omnivorum sp. nov., isolated from anoxic soil under the treatment of reductive soil disinfestation.</title>
        <authorList>
            <person name="Ueki A."/>
            <person name="Tonouchi A."/>
            <person name="Kaku N."/>
            <person name="Honma S."/>
            <person name="Ueki K."/>
        </authorList>
    </citation>
    <scope>NUCLEOTIDE SEQUENCE [LARGE SCALE GENOMIC DNA]</scope>
    <source>
        <strain evidence="10 11">E14</strain>
    </source>
</reference>
<dbReference type="PANTHER" id="PTHR45453">
    <property type="entry name" value="PHOSPHATE REGULON SENSOR PROTEIN PHOR"/>
    <property type="match status" value="1"/>
</dbReference>
<dbReference type="SUPFAM" id="SSF55874">
    <property type="entry name" value="ATPase domain of HSP90 chaperone/DNA topoisomerase II/histidine kinase"/>
    <property type="match status" value="1"/>
</dbReference>
<accession>A0ABQ5N1A1</accession>
<dbReference type="GO" id="GO:0016301">
    <property type="term" value="F:kinase activity"/>
    <property type="evidence" value="ECO:0007669"/>
    <property type="project" value="UniProtKB-KW"/>
</dbReference>
<dbReference type="InterPro" id="IPR036890">
    <property type="entry name" value="HATPase_C_sf"/>
</dbReference>
<evidence type="ECO:0000313" key="11">
    <source>
        <dbReference type="Proteomes" id="UP001208567"/>
    </source>
</evidence>
<dbReference type="SUPFAM" id="SSF47384">
    <property type="entry name" value="Homodimeric domain of signal transducing histidine kinase"/>
    <property type="match status" value="1"/>
</dbReference>
<sequence length="644" mass="73766">MKNRVIDNPYIQNFLEKSLFIIILVLILATAKISSAITAINSSNGSINSMKSQIAYSNNKLDDLKKYESSMKNTSWITYDMWMKGCASISNIYIYDTTNKLKLLSEKPQDQLDKFSKDFKIETAGNTYNNVVKFIIIDKSKGTFITNDIANFDYIKANLKTFSAENGDLFNYVSNKGKWYNISYNSDSAPANRYNSNYQLINSTNFVEAYWFPKDYNYSKDDDALLNGMLDEAKKDFTTSNDASNKYIEELQKNIFDYKISIVFYSIIILILLTSIYFLGKERIIRALRYNFVTNSIRAINNWFERRGSLFKISVFIIFTSLSLFMIVGVLIFYHSINSSSLLIASTIVLLYSIVIFPKIISYSRYIDDIIRGISKITSGELEYVIDESGDKALSSLAHNINKLNKGFKVSIEEQIKNEKLKSELVANVSHDLKTPLTSIINYTDILLREDISEEEKEEFLKIINKKGLKLKSLIDDLFEISKITSGKVELNKHSVDVVELIGQSIAEYSDTELYFDKHLSFVFKTFTSKIEMDLDGSKMSRVFENLITNALKYSLNETRVHVEIEEVKKGIKISFKNISSSPLDFDKEEILERFVRGDRSRNSDIDGNGLGLAIAKSIVELHGGIMYLDFDGDLFKCIIELYY</sequence>
<keyword evidence="6 10" id="KW-0418">Kinase</keyword>
<name>A0ABQ5N1A1_9CLOT</name>
<dbReference type="PANTHER" id="PTHR45453:SF1">
    <property type="entry name" value="PHOSPHATE REGULON SENSOR PROTEIN PHOR"/>
    <property type="match status" value="1"/>
</dbReference>
<evidence type="ECO:0000256" key="5">
    <source>
        <dbReference type="ARBA" id="ARBA00022679"/>
    </source>
</evidence>
<keyword evidence="8" id="KW-0812">Transmembrane</keyword>
<keyword evidence="11" id="KW-1185">Reference proteome</keyword>
<evidence type="ECO:0000313" key="10">
    <source>
        <dbReference type="EMBL" id="GLC28941.1"/>
    </source>
</evidence>
<comment type="subcellular location">
    <subcellularLocation>
        <location evidence="2">Membrane</location>
    </subcellularLocation>
</comment>
<comment type="caution">
    <text evidence="10">The sequence shown here is derived from an EMBL/GenBank/DDBJ whole genome shotgun (WGS) entry which is preliminary data.</text>
</comment>
<dbReference type="Proteomes" id="UP001208567">
    <property type="component" value="Unassembled WGS sequence"/>
</dbReference>
<dbReference type="Pfam" id="PF00512">
    <property type="entry name" value="HisKA"/>
    <property type="match status" value="1"/>
</dbReference>
<evidence type="ECO:0000259" key="9">
    <source>
        <dbReference type="PROSITE" id="PS50109"/>
    </source>
</evidence>
<protein>
    <recommendedName>
        <fullName evidence="3">histidine kinase</fullName>
        <ecNumber evidence="3">2.7.13.3</ecNumber>
    </recommendedName>
</protein>
<feature type="transmembrane region" description="Helical" evidence="8">
    <location>
        <begin position="262"/>
        <end position="280"/>
    </location>
</feature>
<keyword evidence="8" id="KW-1133">Transmembrane helix</keyword>
<feature type="domain" description="Histidine kinase" evidence="9">
    <location>
        <begin position="428"/>
        <end position="630"/>
    </location>
</feature>
<evidence type="ECO:0000256" key="2">
    <source>
        <dbReference type="ARBA" id="ARBA00004370"/>
    </source>
</evidence>
<evidence type="ECO:0000256" key="6">
    <source>
        <dbReference type="ARBA" id="ARBA00022777"/>
    </source>
</evidence>
<dbReference type="InterPro" id="IPR036097">
    <property type="entry name" value="HisK_dim/P_sf"/>
</dbReference>
<evidence type="ECO:0000256" key="8">
    <source>
        <dbReference type="SAM" id="Phobius"/>
    </source>
</evidence>
<feature type="transmembrane region" description="Helical" evidence="8">
    <location>
        <begin position="313"/>
        <end position="334"/>
    </location>
</feature>
<comment type="catalytic activity">
    <reaction evidence="1">
        <text>ATP + protein L-histidine = ADP + protein N-phospho-L-histidine.</text>
        <dbReference type="EC" id="2.7.13.3"/>
    </reaction>
</comment>
<dbReference type="Gene3D" id="1.10.287.130">
    <property type="match status" value="1"/>
</dbReference>
<gene>
    <name evidence="10" type="ORF">bsdE14_03510</name>
</gene>
<keyword evidence="5" id="KW-0808">Transferase</keyword>
<dbReference type="SMART" id="SM00387">
    <property type="entry name" value="HATPase_c"/>
    <property type="match status" value="1"/>
</dbReference>
<evidence type="ECO:0000256" key="3">
    <source>
        <dbReference type="ARBA" id="ARBA00012438"/>
    </source>
</evidence>
<organism evidence="10 11">
    <name type="scientific">Clostridium omnivorum</name>
    <dbReference type="NCBI Taxonomy" id="1604902"/>
    <lineage>
        <taxon>Bacteria</taxon>
        <taxon>Bacillati</taxon>
        <taxon>Bacillota</taxon>
        <taxon>Clostridia</taxon>
        <taxon>Eubacteriales</taxon>
        <taxon>Clostridiaceae</taxon>
        <taxon>Clostridium</taxon>
    </lineage>
</organism>
<evidence type="ECO:0000256" key="4">
    <source>
        <dbReference type="ARBA" id="ARBA00022553"/>
    </source>
</evidence>
<proteinExistence type="predicted"/>
<dbReference type="CDD" id="cd00082">
    <property type="entry name" value="HisKA"/>
    <property type="match status" value="1"/>
</dbReference>
<keyword evidence="7" id="KW-0902">Two-component regulatory system</keyword>
<evidence type="ECO:0000256" key="1">
    <source>
        <dbReference type="ARBA" id="ARBA00000085"/>
    </source>
</evidence>
<dbReference type="Gene3D" id="3.30.565.10">
    <property type="entry name" value="Histidine kinase-like ATPase, C-terminal domain"/>
    <property type="match status" value="1"/>
</dbReference>
<feature type="transmembrane region" description="Helical" evidence="8">
    <location>
        <begin position="340"/>
        <end position="357"/>
    </location>
</feature>